<proteinExistence type="inferred from homology"/>
<reference evidence="8 9" key="1">
    <citation type="journal article" date="2016" name="Nat. Commun.">
        <title>Thousands of microbial genomes shed light on interconnected biogeochemical processes in an aquifer system.</title>
        <authorList>
            <person name="Anantharaman K."/>
            <person name="Brown C.T."/>
            <person name="Hug L.A."/>
            <person name="Sharon I."/>
            <person name="Castelle C.J."/>
            <person name="Probst A.J."/>
            <person name="Thomas B.C."/>
            <person name="Singh A."/>
            <person name="Wilkins M.J."/>
            <person name="Karaoz U."/>
            <person name="Brodie E.L."/>
            <person name="Williams K.H."/>
            <person name="Hubbard S.S."/>
            <person name="Banfield J.F."/>
        </authorList>
    </citation>
    <scope>NUCLEOTIDE SEQUENCE [LARGE SCALE GENOMIC DNA]</scope>
</reference>
<dbReference type="PIRSF" id="PIRSF018427">
    <property type="entry name" value="Isopntndiph_ism"/>
    <property type="match status" value="1"/>
</dbReference>
<dbReference type="AlphaFoldDB" id="A0A1F8CHF7"/>
<dbReference type="GO" id="GO:0008299">
    <property type="term" value="P:isoprenoid biosynthetic process"/>
    <property type="evidence" value="ECO:0007669"/>
    <property type="project" value="UniProtKB-UniRule"/>
</dbReference>
<dbReference type="STRING" id="1802532.A2210_02365"/>
<name>A0A1F8CHF7_9BACT</name>
<comment type="caution">
    <text evidence="8">The sequence shown here is derived from an EMBL/GenBank/DDBJ whole genome shotgun (WGS) entry which is preliminary data.</text>
</comment>
<protein>
    <recommendedName>
        <fullName evidence="3 6">Isopentenyl-diphosphate delta-isomerase</fullName>
        <ecNumber evidence="3 6">5.3.3.2</ecNumber>
    </recommendedName>
</protein>
<evidence type="ECO:0000256" key="6">
    <source>
        <dbReference type="NCBIfam" id="TIGR02150"/>
    </source>
</evidence>
<feature type="domain" description="Nudix hydrolase" evidence="7">
    <location>
        <begin position="35"/>
        <end position="169"/>
    </location>
</feature>
<dbReference type="GO" id="GO:0050992">
    <property type="term" value="P:dimethylallyl diphosphate biosynthetic process"/>
    <property type="evidence" value="ECO:0007669"/>
    <property type="project" value="UniProtKB-UniPathway"/>
</dbReference>
<keyword evidence="5 8" id="KW-0413">Isomerase</keyword>
<dbReference type="GO" id="GO:0004452">
    <property type="term" value="F:isopentenyl-diphosphate delta-isomerase activity"/>
    <property type="evidence" value="ECO:0007669"/>
    <property type="project" value="UniProtKB-UniRule"/>
</dbReference>
<dbReference type="UniPathway" id="UPA00059">
    <property type="reaction ID" value="UER00104"/>
</dbReference>
<dbReference type="EMBL" id="MGHS01000048">
    <property type="protein sequence ID" value="OGM75750.1"/>
    <property type="molecule type" value="Genomic_DNA"/>
</dbReference>
<dbReference type="InterPro" id="IPR000086">
    <property type="entry name" value="NUDIX_hydrolase_dom"/>
</dbReference>
<dbReference type="Proteomes" id="UP000177855">
    <property type="component" value="Unassembled WGS sequence"/>
</dbReference>
<dbReference type="PANTHER" id="PTHR10885">
    <property type="entry name" value="ISOPENTENYL-DIPHOSPHATE DELTA-ISOMERASE"/>
    <property type="match status" value="1"/>
</dbReference>
<dbReference type="PANTHER" id="PTHR10885:SF0">
    <property type="entry name" value="ISOPENTENYL-DIPHOSPHATE DELTA-ISOMERASE"/>
    <property type="match status" value="1"/>
</dbReference>
<dbReference type="CDD" id="cd02885">
    <property type="entry name" value="NUDIX_IPP_Isomerase"/>
    <property type="match status" value="1"/>
</dbReference>
<evidence type="ECO:0000313" key="9">
    <source>
        <dbReference type="Proteomes" id="UP000177855"/>
    </source>
</evidence>
<evidence type="ECO:0000313" key="8">
    <source>
        <dbReference type="EMBL" id="OGM75750.1"/>
    </source>
</evidence>
<dbReference type="NCBIfam" id="TIGR02150">
    <property type="entry name" value="IPP_isom_1"/>
    <property type="match status" value="1"/>
</dbReference>
<dbReference type="EC" id="5.3.3.2" evidence="3 6"/>
<dbReference type="Pfam" id="PF00293">
    <property type="entry name" value="NUDIX"/>
    <property type="match status" value="1"/>
</dbReference>
<accession>A0A1F8CHF7</accession>
<sequence>MTPEHKEKIKVVLVNKNDTVIGEKEKFEAHKNPVPLHRAISIVIFSKNKKQMLITKRAKTKPTWPSFWSNAVCSHPYPKESYRKAAARRLYEELGIKTPLKKVFQFIYSAVMDNKIWGEHEYDVIFVGNYDGPFQPDPGEIDGYEWLAIGELKKDIGKNPQKYTPWFKIILKKLKI</sequence>
<evidence type="ECO:0000256" key="1">
    <source>
        <dbReference type="ARBA" id="ARBA00004826"/>
    </source>
</evidence>
<evidence type="ECO:0000256" key="4">
    <source>
        <dbReference type="ARBA" id="ARBA00023229"/>
    </source>
</evidence>
<comment type="similarity">
    <text evidence="2">Belongs to the IPP isomerase type 1 family.</text>
</comment>
<organism evidence="8 9">
    <name type="scientific">Candidatus Woesebacteria bacterium RIFOXYA1_FULL_40_18</name>
    <dbReference type="NCBI Taxonomy" id="1802532"/>
    <lineage>
        <taxon>Bacteria</taxon>
        <taxon>Candidatus Woeseibacteriota</taxon>
    </lineage>
</organism>
<dbReference type="PROSITE" id="PS51462">
    <property type="entry name" value="NUDIX"/>
    <property type="match status" value="1"/>
</dbReference>
<gene>
    <name evidence="8" type="ORF">A2210_02365</name>
</gene>
<dbReference type="InterPro" id="IPR011876">
    <property type="entry name" value="IsopentenylPP_isomerase_typ1"/>
</dbReference>
<evidence type="ECO:0000256" key="2">
    <source>
        <dbReference type="ARBA" id="ARBA00007579"/>
    </source>
</evidence>
<dbReference type="InterPro" id="IPR015797">
    <property type="entry name" value="NUDIX_hydrolase-like_dom_sf"/>
</dbReference>
<dbReference type="SUPFAM" id="SSF55811">
    <property type="entry name" value="Nudix"/>
    <property type="match status" value="1"/>
</dbReference>
<evidence type="ECO:0000256" key="5">
    <source>
        <dbReference type="ARBA" id="ARBA00023235"/>
    </source>
</evidence>
<keyword evidence="4" id="KW-0414">Isoprene biosynthesis</keyword>
<dbReference type="NCBIfam" id="NF002995">
    <property type="entry name" value="PRK03759.1"/>
    <property type="match status" value="1"/>
</dbReference>
<dbReference type="Gene3D" id="3.90.79.10">
    <property type="entry name" value="Nucleoside Triphosphate Pyrophosphohydrolase"/>
    <property type="match status" value="1"/>
</dbReference>
<comment type="pathway">
    <text evidence="1">Isoprenoid biosynthesis; dimethylallyl diphosphate biosynthesis; dimethylallyl diphosphate from isopentenyl diphosphate: step 1/1.</text>
</comment>
<evidence type="ECO:0000259" key="7">
    <source>
        <dbReference type="PROSITE" id="PS51462"/>
    </source>
</evidence>
<evidence type="ECO:0000256" key="3">
    <source>
        <dbReference type="ARBA" id="ARBA00012057"/>
    </source>
</evidence>